<feature type="compositionally biased region" description="Basic residues" evidence="1">
    <location>
        <begin position="210"/>
        <end position="227"/>
    </location>
</feature>
<feature type="compositionally biased region" description="Basic and acidic residues" evidence="1">
    <location>
        <begin position="258"/>
        <end position="268"/>
    </location>
</feature>
<feature type="region of interest" description="Disordered" evidence="1">
    <location>
        <begin position="127"/>
        <end position="146"/>
    </location>
</feature>
<evidence type="ECO:0000313" key="3">
    <source>
        <dbReference type="Proteomes" id="UP001497472"/>
    </source>
</evidence>
<comment type="caution">
    <text evidence="2">The sequence shown here is derived from an EMBL/GenBank/DDBJ whole genome shotgun (WGS) entry which is preliminary data.</text>
</comment>
<feature type="region of interest" description="Disordered" evidence="1">
    <location>
        <begin position="63"/>
        <end position="110"/>
    </location>
</feature>
<feature type="compositionally biased region" description="Acidic residues" evidence="1">
    <location>
        <begin position="12"/>
        <end position="22"/>
    </location>
</feature>
<feature type="region of interest" description="Disordered" evidence="1">
    <location>
        <begin position="159"/>
        <end position="297"/>
    </location>
</feature>
<feature type="region of interest" description="Disordered" evidence="1">
    <location>
        <begin position="1"/>
        <end position="22"/>
    </location>
</feature>
<sequence length="638" mass="73528">MPKEEGKKDSSDGEDIPSDFFDDFCKDDFMQVIDSWNTEDTNDTRERGRINKDAVNSVNDLRELIVKEESQERRRRDRSRHNEGEEKSLDDYIRPGSRRDPSKTLSAIKKDKEVKVKELLAKQLDATDDIRPPGTELDDYYDDSRHRVKKKLAEEVARKNMIEKDMESSPLRHTEETQRRRRDSPKYRRFSPLKRRRESPFRHRRDSPPRYHRGSPRRYSPQKRRGFLRGSPDNYVSRHRRPNYSHWSPKRSPRRHRISPDRRRESRSRSPYKRFRSRSRSLDRKKGHSSDKTYVSRTADVYSEEKKFLPPVNNEYVHPYSYPQAPSYPGYTAAYYPPSTPMSQLPQPVPAPSMVPAPSQVSPADSAMPASQSMDSALATPYDALAKLVADGKLSHEDYLKLAPNKGSTPNVDPKERVAVLSRCRIAMDHLSKLELPNRLLISNNYKGQEPKAIAPKFCSPLKRQTAVEFHFSKNSLPKVEQRNKQIIKSIISALSLDKIVSRTMKKVQKNMKDASVQTMTPICEVCDIRDSTKLQDASTSVDPDHFSMSVHTQVIEEDLYSSKSMFNPSGSSSSGAPMSIAHLTPAQLVSQLAARAKTLKQTDHSSHSGPGTNRSNYEYDYRRGNQYHNSNYDYRYQ</sequence>
<dbReference type="Proteomes" id="UP001497472">
    <property type="component" value="Unassembled WGS sequence"/>
</dbReference>
<feature type="compositionally biased region" description="Polar residues" evidence="1">
    <location>
        <begin position="627"/>
        <end position="638"/>
    </location>
</feature>
<proteinExistence type="predicted"/>
<feature type="compositionally biased region" description="Basic and acidic residues" evidence="1">
    <location>
        <begin position="159"/>
        <end position="178"/>
    </location>
</feature>
<protein>
    <submittedName>
        <fullName evidence="2">Uncharacterized protein</fullName>
    </submittedName>
</protein>
<dbReference type="AlphaFoldDB" id="A0AAV1J407"/>
<reference evidence="2 3" key="1">
    <citation type="submission" date="2023-11" db="EMBL/GenBank/DDBJ databases">
        <authorList>
            <person name="Okamura Y."/>
        </authorList>
    </citation>
    <scope>NUCLEOTIDE SEQUENCE [LARGE SCALE GENOMIC DNA]</scope>
</reference>
<name>A0AAV1J407_9NEOP</name>
<feature type="compositionally biased region" description="Basic residues" evidence="1">
    <location>
        <begin position="179"/>
        <end position="197"/>
    </location>
</feature>
<feature type="compositionally biased region" description="Basic and acidic residues" evidence="1">
    <location>
        <begin position="198"/>
        <end position="209"/>
    </location>
</feature>
<feature type="compositionally biased region" description="Basic residues" evidence="1">
    <location>
        <begin position="270"/>
        <end position="279"/>
    </location>
</feature>
<dbReference type="EMBL" id="CAVLEF010000004">
    <property type="protein sequence ID" value="CAK1542958.1"/>
    <property type="molecule type" value="Genomic_DNA"/>
</dbReference>
<feature type="compositionally biased region" description="Basic and acidic residues" evidence="1">
    <location>
        <begin position="280"/>
        <end position="291"/>
    </location>
</feature>
<feature type="compositionally biased region" description="Basic and acidic residues" evidence="1">
    <location>
        <begin position="1"/>
        <end position="11"/>
    </location>
</feature>
<feature type="compositionally biased region" description="Basic residues" evidence="1">
    <location>
        <begin position="237"/>
        <end position="257"/>
    </location>
</feature>
<feature type="region of interest" description="Disordered" evidence="1">
    <location>
        <begin position="346"/>
        <end position="369"/>
    </location>
</feature>
<keyword evidence="3" id="KW-1185">Reference proteome</keyword>
<feature type="compositionally biased region" description="Polar residues" evidence="1">
    <location>
        <begin position="608"/>
        <end position="617"/>
    </location>
</feature>
<accession>A0AAV1J407</accession>
<organism evidence="2 3">
    <name type="scientific">Leptosia nina</name>
    <dbReference type="NCBI Taxonomy" id="320188"/>
    <lineage>
        <taxon>Eukaryota</taxon>
        <taxon>Metazoa</taxon>
        <taxon>Ecdysozoa</taxon>
        <taxon>Arthropoda</taxon>
        <taxon>Hexapoda</taxon>
        <taxon>Insecta</taxon>
        <taxon>Pterygota</taxon>
        <taxon>Neoptera</taxon>
        <taxon>Endopterygota</taxon>
        <taxon>Lepidoptera</taxon>
        <taxon>Glossata</taxon>
        <taxon>Ditrysia</taxon>
        <taxon>Papilionoidea</taxon>
        <taxon>Pieridae</taxon>
        <taxon>Pierinae</taxon>
        <taxon>Leptosia</taxon>
    </lineage>
</organism>
<evidence type="ECO:0000256" key="1">
    <source>
        <dbReference type="SAM" id="MobiDB-lite"/>
    </source>
</evidence>
<gene>
    <name evidence="2" type="ORF">LNINA_LOCUS2803</name>
</gene>
<feature type="region of interest" description="Disordered" evidence="1">
    <location>
        <begin position="597"/>
        <end position="638"/>
    </location>
</feature>
<evidence type="ECO:0000313" key="2">
    <source>
        <dbReference type="EMBL" id="CAK1542958.1"/>
    </source>
</evidence>